<organism evidence="2 3">
    <name type="scientific">Mya arenaria</name>
    <name type="common">Soft-shell clam</name>
    <dbReference type="NCBI Taxonomy" id="6604"/>
    <lineage>
        <taxon>Eukaryota</taxon>
        <taxon>Metazoa</taxon>
        <taxon>Spiralia</taxon>
        <taxon>Lophotrochozoa</taxon>
        <taxon>Mollusca</taxon>
        <taxon>Bivalvia</taxon>
        <taxon>Autobranchia</taxon>
        <taxon>Heteroconchia</taxon>
        <taxon>Euheterodonta</taxon>
        <taxon>Imparidentia</taxon>
        <taxon>Neoheterodontei</taxon>
        <taxon>Myida</taxon>
        <taxon>Myoidea</taxon>
        <taxon>Myidae</taxon>
        <taxon>Mya</taxon>
    </lineage>
</organism>
<feature type="signal peptide" evidence="1">
    <location>
        <begin position="1"/>
        <end position="22"/>
    </location>
</feature>
<evidence type="ECO:0000256" key="1">
    <source>
        <dbReference type="SAM" id="SignalP"/>
    </source>
</evidence>
<reference evidence="2" key="1">
    <citation type="submission" date="2022-11" db="EMBL/GenBank/DDBJ databases">
        <title>Centuries of genome instability and evolution in soft-shell clam transmissible cancer (bioRxiv).</title>
        <authorList>
            <person name="Hart S.F.M."/>
            <person name="Yonemitsu M.A."/>
            <person name="Giersch R.M."/>
            <person name="Beal B.F."/>
            <person name="Arriagada G."/>
            <person name="Davis B.W."/>
            <person name="Ostrander E.A."/>
            <person name="Goff S.P."/>
            <person name="Metzger M.J."/>
        </authorList>
    </citation>
    <scope>NUCLEOTIDE SEQUENCE</scope>
    <source>
        <strain evidence="2">MELC-2E11</strain>
        <tissue evidence="2">Siphon/mantle</tissue>
    </source>
</reference>
<keyword evidence="1" id="KW-0732">Signal</keyword>
<gene>
    <name evidence="2" type="ORF">MAR_035313</name>
</gene>
<feature type="chain" id="PRO_5047312801" evidence="1">
    <location>
        <begin position="23"/>
        <end position="167"/>
    </location>
</feature>
<evidence type="ECO:0000313" key="2">
    <source>
        <dbReference type="EMBL" id="WAR10237.1"/>
    </source>
</evidence>
<proteinExistence type="predicted"/>
<protein>
    <submittedName>
        <fullName evidence="2">Uncharacterized protein</fullName>
    </submittedName>
</protein>
<name>A0ABY7EJR2_MYAAR</name>
<dbReference type="EMBL" id="CP111018">
    <property type="protein sequence ID" value="WAR10237.1"/>
    <property type="molecule type" value="Genomic_DNA"/>
</dbReference>
<keyword evidence="3" id="KW-1185">Reference proteome</keyword>
<evidence type="ECO:0000313" key="3">
    <source>
        <dbReference type="Proteomes" id="UP001164746"/>
    </source>
</evidence>
<accession>A0ABY7EJR2</accession>
<dbReference type="Proteomes" id="UP001164746">
    <property type="component" value="Chromosome 7"/>
</dbReference>
<sequence length="167" mass="18851">MTSLTFAMVVIVATFGIQSAFGFKDALIKFTRDTNLENNIVTLYNRDGKRGNVVVVEIRNKDDNSFTRINVVISVSKSMCLVSNTDAKQEDKQEGSCSELVRVPRDDVTREVDNECEGLDVYVERSKQCNAVSMVTCKKVYVWTCGVCSSNGFYFECCYYKEYLVCS</sequence>